<evidence type="ECO:0000313" key="4">
    <source>
        <dbReference type="Proteomes" id="UP000017746"/>
    </source>
</evidence>
<feature type="chain" id="PRO_5038747549" description="FtsX extracellular domain-containing protein" evidence="1">
    <location>
        <begin position="21"/>
        <end position="153"/>
    </location>
</feature>
<feature type="domain" description="FtsX extracellular" evidence="2">
    <location>
        <begin position="36"/>
        <end position="117"/>
    </location>
</feature>
<dbReference type="AlphaFoldDB" id="U5VUQ7"/>
<evidence type="ECO:0000259" key="2">
    <source>
        <dbReference type="Pfam" id="PF18075"/>
    </source>
</evidence>
<dbReference type="HOGENOM" id="CLU_137755_0_0_11"/>
<dbReference type="Proteomes" id="UP000017746">
    <property type="component" value="Chromosome"/>
</dbReference>
<keyword evidence="4" id="KW-1185">Reference proteome</keyword>
<evidence type="ECO:0000256" key="1">
    <source>
        <dbReference type="SAM" id="SignalP"/>
    </source>
</evidence>
<gene>
    <name evidence="3" type="ORF">AFR_11425</name>
</gene>
<accession>U5VUQ7</accession>
<dbReference type="EMBL" id="CP006272">
    <property type="protein sequence ID" value="AGZ40574.1"/>
    <property type="molecule type" value="Genomic_DNA"/>
</dbReference>
<keyword evidence="1" id="KW-0732">Signal</keyword>
<dbReference type="PATRIC" id="fig|1246995.3.peg.2329"/>
<evidence type="ECO:0000313" key="3">
    <source>
        <dbReference type="EMBL" id="AGZ40574.1"/>
    </source>
</evidence>
<dbReference type="OrthoDB" id="3296110at2"/>
<proteinExistence type="predicted"/>
<dbReference type="STRING" id="1246995.AFR_11425"/>
<feature type="signal peptide" evidence="1">
    <location>
        <begin position="1"/>
        <end position="20"/>
    </location>
</feature>
<reference evidence="3 4" key="1">
    <citation type="journal article" date="2014" name="J. Biotechnol.">
        <title>Complete genome sequence of the actinobacterium Actinoplanes friuliensis HAG 010964, producer of the lipopeptide antibiotic friulimycin.</title>
        <authorList>
            <person name="Ruckert C."/>
            <person name="Szczepanowski R."/>
            <person name="Albersmeier A."/>
            <person name="Goesmann A."/>
            <person name="Fischer N."/>
            <person name="Steinkamper A."/>
            <person name="Puhler A."/>
            <person name="Biener R."/>
            <person name="Schwartz D."/>
            <person name="Kalinowski J."/>
        </authorList>
    </citation>
    <scope>NUCLEOTIDE SEQUENCE [LARGE SCALE GENOMIC DNA]</scope>
    <source>
        <strain evidence="3 4">DSM 7358</strain>
    </source>
</reference>
<dbReference type="PROSITE" id="PS51257">
    <property type="entry name" value="PROKAR_LIPOPROTEIN"/>
    <property type="match status" value="1"/>
</dbReference>
<dbReference type="eggNOG" id="COG2177">
    <property type="taxonomic scope" value="Bacteria"/>
</dbReference>
<dbReference type="RefSeq" id="WP_023360566.1">
    <property type="nucleotide sequence ID" value="NC_022657.1"/>
</dbReference>
<organism evidence="3 4">
    <name type="scientific">Actinoplanes friuliensis DSM 7358</name>
    <dbReference type="NCBI Taxonomy" id="1246995"/>
    <lineage>
        <taxon>Bacteria</taxon>
        <taxon>Bacillati</taxon>
        <taxon>Actinomycetota</taxon>
        <taxon>Actinomycetes</taxon>
        <taxon>Micromonosporales</taxon>
        <taxon>Micromonosporaceae</taxon>
        <taxon>Actinoplanes</taxon>
    </lineage>
</organism>
<dbReference type="Pfam" id="PF18075">
    <property type="entry name" value="FtsX_ECD"/>
    <property type="match status" value="1"/>
</dbReference>
<dbReference type="KEGG" id="afs:AFR_11425"/>
<dbReference type="InterPro" id="IPR040690">
    <property type="entry name" value="FtsX_ECD"/>
</dbReference>
<dbReference type="Gene3D" id="3.30.70.3040">
    <property type="match status" value="1"/>
</dbReference>
<protein>
    <recommendedName>
        <fullName evidence="2">FtsX extracellular domain-containing protein</fullName>
    </recommendedName>
</protein>
<name>U5VUQ7_9ACTN</name>
<sequence>MRRPTFLTVLVMLFALTACTGGDGKPEINFDEDAGFSVFLTADVTEAQKTGVEAELRGLPGATEVTYESSQAAYDKMRERFEGEPGGVPDIDPSYLPQSFRVKMKDMASVRRVRDDTATGDRLRAVAGVRDLVFPACTTVEECRKELSSPGPR</sequence>